<evidence type="ECO:0000313" key="6">
    <source>
        <dbReference type="Proteomes" id="UP000279029"/>
    </source>
</evidence>
<reference evidence="5 6" key="1">
    <citation type="submission" date="2018-09" db="EMBL/GenBank/DDBJ databases">
        <authorList>
            <person name="Postec A."/>
        </authorList>
    </citation>
    <scope>NUCLEOTIDE SEQUENCE [LARGE SCALE GENOMIC DNA]</scope>
    <source>
        <strain evidence="5">70B-A</strain>
    </source>
</reference>
<name>A0A3P7NWM1_9FIRM</name>
<dbReference type="SUPFAM" id="SSF58104">
    <property type="entry name" value="Methyl-accepting chemotaxis protein (MCP) signaling domain"/>
    <property type="match status" value="1"/>
</dbReference>
<feature type="domain" description="Methyl-accepting transducer" evidence="4">
    <location>
        <begin position="209"/>
        <end position="466"/>
    </location>
</feature>
<dbReference type="PROSITE" id="PS50111">
    <property type="entry name" value="CHEMOTAXIS_TRANSDUC_2"/>
    <property type="match status" value="1"/>
</dbReference>
<feature type="transmembrane region" description="Helical" evidence="3">
    <location>
        <begin position="38"/>
        <end position="60"/>
    </location>
</feature>
<dbReference type="Gene3D" id="1.10.287.950">
    <property type="entry name" value="Methyl-accepting chemotaxis protein"/>
    <property type="match status" value="1"/>
</dbReference>
<dbReference type="GO" id="GO:0007165">
    <property type="term" value="P:signal transduction"/>
    <property type="evidence" value="ECO:0007669"/>
    <property type="project" value="UniProtKB-KW"/>
</dbReference>
<dbReference type="PANTHER" id="PTHR32089:SF112">
    <property type="entry name" value="LYSOZYME-LIKE PROTEIN-RELATED"/>
    <property type="match status" value="1"/>
</dbReference>
<protein>
    <recommendedName>
        <fullName evidence="4">Methyl-accepting transducer domain-containing protein</fullName>
    </recommendedName>
</protein>
<dbReference type="EMBL" id="LR130778">
    <property type="protein sequence ID" value="VDN47614.1"/>
    <property type="molecule type" value="Genomic_DNA"/>
</dbReference>
<dbReference type="Pfam" id="PF00015">
    <property type="entry name" value="MCPsignal"/>
    <property type="match status" value="1"/>
</dbReference>
<evidence type="ECO:0000256" key="1">
    <source>
        <dbReference type="ARBA" id="ARBA00023224"/>
    </source>
</evidence>
<dbReference type="Proteomes" id="UP000279029">
    <property type="component" value="Chromosome"/>
</dbReference>
<keyword evidence="1 2" id="KW-0807">Transducer</keyword>
<dbReference type="SMART" id="SM00283">
    <property type="entry name" value="MA"/>
    <property type="match status" value="1"/>
</dbReference>
<feature type="transmembrane region" description="Helical" evidence="3">
    <location>
        <begin position="143"/>
        <end position="163"/>
    </location>
</feature>
<keyword evidence="3" id="KW-1133">Transmembrane helix</keyword>
<organism evidence="5 6">
    <name type="scientific">Petrocella atlantisensis</name>
    <dbReference type="NCBI Taxonomy" id="2173034"/>
    <lineage>
        <taxon>Bacteria</taxon>
        <taxon>Bacillati</taxon>
        <taxon>Bacillota</taxon>
        <taxon>Clostridia</taxon>
        <taxon>Lachnospirales</taxon>
        <taxon>Vallitaleaceae</taxon>
        <taxon>Petrocella</taxon>
    </lineage>
</organism>
<gene>
    <name evidence="5" type="ORF">PATL70BA_1725</name>
</gene>
<evidence type="ECO:0000256" key="2">
    <source>
        <dbReference type="PROSITE-ProRule" id="PRU00284"/>
    </source>
</evidence>
<dbReference type="InterPro" id="IPR004089">
    <property type="entry name" value="MCPsignal_dom"/>
</dbReference>
<feature type="transmembrane region" description="Helical" evidence="3">
    <location>
        <begin position="12"/>
        <end position="32"/>
    </location>
</feature>
<feature type="transmembrane region" description="Helical" evidence="3">
    <location>
        <begin position="112"/>
        <end position="131"/>
    </location>
</feature>
<evidence type="ECO:0000313" key="5">
    <source>
        <dbReference type="EMBL" id="VDN47614.1"/>
    </source>
</evidence>
<dbReference type="KEGG" id="cbar:PATL70BA_1725"/>
<feature type="transmembrane region" description="Helical" evidence="3">
    <location>
        <begin position="67"/>
        <end position="85"/>
    </location>
</feature>
<evidence type="ECO:0000259" key="4">
    <source>
        <dbReference type="PROSITE" id="PS50111"/>
    </source>
</evidence>
<keyword evidence="3" id="KW-0472">Membrane</keyword>
<accession>A0A3P7NWM1</accession>
<dbReference type="AlphaFoldDB" id="A0A3P7NWM1"/>
<proteinExistence type="predicted"/>
<sequence length="499" mass="54394">MDFILKKANFYALILSFSLYFLLLVGFIIEYLKGNRSLTLIIFLFALLLVTYGTAIGIYIKNKGSVFIRYVLAVSFLIPYGISIISSTSMVTFTFILPIFVIGFMFFDRKLIALLAIVSAILSIIFVLRAVSLNLHNGNTTSLVVTIIVMLGFIIAGSMVGTVNHQMVRDINIFLDNEHKNMDIKQAIANHLEEIMETLTKTANTLAENSQKSSKVADEIAITIGEIAVGAGEQAKDTIEGASVIEDLGRNIEKEQTNTIDLKKVTDQINNLKDEGIIILKDLTEKTRMSAEATKHISDTILQTNDSAQEIANASDMIKSIANQTNLLALNAAIEAARAGESGKGFAVVADEIRKLAEQSDGFTEEIARIINHLIEKTSGAVKTVEALTEAVTLQNTSVDRTNQVYEGISVAIDNMKDDISEMILSCQAMVDRKNEIIGTIDSLSAISEENAAGTEEVSASIQEQTASMEIIANISQDLVKVTEEMASTIIGFKTPANE</sequence>
<keyword evidence="6" id="KW-1185">Reference proteome</keyword>
<evidence type="ECO:0000256" key="3">
    <source>
        <dbReference type="SAM" id="Phobius"/>
    </source>
</evidence>
<dbReference type="PANTHER" id="PTHR32089">
    <property type="entry name" value="METHYL-ACCEPTING CHEMOTAXIS PROTEIN MCPB"/>
    <property type="match status" value="1"/>
</dbReference>
<dbReference type="GO" id="GO:0016020">
    <property type="term" value="C:membrane"/>
    <property type="evidence" value="ECO:0007669"/>
    <property type="project" value="InterPro"/>
</dbReference>
<dbReference type="RefSeq" id="WP_125136895.1">
    <property type="nucleotide sequence ID" value="NZ_LR130778.1"/>
</dbReference>
<keyword evidence="3" id="KW-0812">Transmembrane</keyword>